<dbReference type="AlphaFoldDB" id="S0ETM2"/>
<protein>
    <submittedName>
        <fullName evidence="11">Cation diffusion facilitator family transporter</fullName>
    </submittedName>
</protein>
<organism evidence="11 12">
    <name type="scientific">Chthonomonas calidirosea (strain DSM 23976 / ICMP 18418 / T49)</name>
    <dbReference type="NCBI Taxonomy" id="1303518"/>
    <lineage>
        <taxon>Bacteria</taxon>
        <taxon>Bacillati</taxon>
        <taxon>Armatimonadota</taxon>
        <taxon>Chthonomonadia</taxon>
        <taxon>Chthonomonadales</taxon>
        <taxon>Chthonomonadaceae</taxon>
        <taxon>Chthonomonas</taxon>
    </lineage>
</organism>
<dbReference type="EMBL" id="HF951689">
    <property type="protein sequence ID" value="CCW34540.1"/>
    <property type="molecule type" value="Genomic_DNA"/>
</dbReference>
<sequence length="323" mass="34808">MTHGNGGCTHHSAAGIGERRLAFSLIGTILFVGIEIGVGLWANSLALISDAGHNFTDAMALALSWYGLRVARRPANAMRTYGYHRVGILAAFINSVTLFVLAVWLLKEAFLRLLHPEPVAGIPIIIVATIALFVNTVIAVGLHRASQRSLNVRSAFLHMVGDAVASIGVILAGALIALTKWTVIDPLVSIGISGFIAWSSWGIIRDSLNVLLEGTPRGLDVEEMTQQMLAVPGVSDVHDLHVWTIGDGMTALSCHLIVDKEKIDQAPDVVRETKQMLASRYSVGHATIETECGGCGQPAEPYCRLETMHGENAHDHHECDHTH</sequence>
<feature type="transmembrane region" description="Helical" evidence="8">
    <location>
        <begin position="21"/>
        <end position="42"/>
    </location>
</feature>
<dbReference type="RefSeq" id="WP_016482102.1">
    <property type="nucleotide sequence ID" value="NC_021487.1"/>
</dbReference>
<dbReference type="SUPFAM" id="SSF161111">
    <property type="entry name" value="Cation efflux protein transmembrane domain-like"/>
    <property type="match status" value="1"/>
</dbReference>
<dbReference type="InterPro" id="IPR027470">
    <property type="entry name" value="Cation_efflux_CTD"/>
</dbReference>
<keyword evidence="7 8" id="KW-0472">Membrane</keyword>
<evidence type="ECO:0000259" key="9">
    <source>
        <dbReference type="Pfam" id="PF01545"/>
    </source>
</evidence>
<feature type="transmembrane region" description="Helical" evidence="8">
    <location>
        <begin position="54"/>
        <end position="71"/>
    </location>
</feature>
<dbReference type="InterPro" id="IPR002524">
    <property type="entry name" value="Cation_efflux"/>
</dbReference>
<dbReference type="SUPFAM" id="SSF160240">
    <property type="entry name" value="Cation efflux protein cytoplasmic domain-like"/>
    <property type="match status" value="1"/>
</dbReference>
<dbReference type="InterPro" id="IPR058533">
    <property type="entry name" value="Cation_efflux_TM"/>
</dbReference>
<dbReference type="Pfam" id="PF01545">
    <property type="entry name" value="Cation_efflux"/>
    <property type="match status" value="1"/>
</dbReference>
<keyword evidence="6" id="KW-0406">Ion transport</keyword>
<gene>
    <name evidence="11" type="ORF">CCALI_00715</name>
</gene>
<accession>S0ETM2</accession>
<dbReference type="KEGG" id="ccz:CCALI_00715"/>
<dbReference type="InterPro" id="IPR036837">
    <property type="entry name" value="Cation_efflux_CTD_sf"/>
</dbReference>
<evidence type="ECO:0000256" key="5">
    <source>
        <dbReference type="ARBA" id="ARBA00022989"/>
    </source>
</evidence>
<evidence type="ECO:0000313" key="12">
    <source>
        <dbReference type="Proteomes" id="UP000014227"/>
    </source>
</evidence>
<comment type="subcellular location">
    <subcellularLocation>
        <location evidence="1">Membrane</location>
        <topology evidence="1">Multi-pass membrane protein</topology>
    </subcellularLocation>
</comment>
<feature type="transmembrane region" description="Helical" evidence="8">
    <location>
        <begin position="118"/>
        <end position="143"/>
    </location>
</feature>
<dbReference type="Pfam" id="PF16916">
    <property type="entry name" value="ZT_dimer"/>
    <property type="match status" value="1"/>
</dbReference>
<keyword evidence="3" id="KW-0813">Transport</keyword>
<evidence type="ECO:0000256" key="1">
    <source>
        <dbReference type="ARBA" id="ARBA00004141"/>
    </source>
</evidence>
<dbReference type="STRING" id="454171.CP488_00438"/>
<dbReference type="PANTHER" id="PTHR11562:SF17">
    <property type="entry name" value="RE54080P-RELATED"/>
    <property type="match status" value="1"/>
</dbReference>
<dbReference type="GO" id="GO:0005886">
    <property type="term" value="C:plasma membrane"/>
    <property type="evidence" value="ECO:0007669"/>
    <property type="project" value="TreeGrafter"/>
</dbReference>
<feature type="transmembrane region" description="Helical" evidence="8">
    <location>
        <begin position="83"/>
        <end position="106"/>
    </location>
</feature>
<dbReference type="HOGENOM" id="CLU_013430_0_0_0"/>
<dbReference type="NCBIfam" id="TIGR01297">
    <property type="entry name" value="CDF"/>
    <property type="match status" value="1"/>
</dbReference>
<evidence type="ECO:0000313" key="11">
    <source>
        <dbReference type="EMBL" id="CCW34540.1"/>
    </source>
</evidence>
<evidence type="ECO:0000259" key="10">
    <source>
        <dbReference type="Pfam" id="PF16916"/>
    </source>
</evidence>
<dbReference type="GO" id="GO:0005385">
    <property type="term" value="F:zinc ion transmembrane transporter activity"/>
    <property type="evidence" value="ECO:0007669"/>
    <property type="project" value="TreeGrafter"/>
</dbReference>
<dbReference type="PANTHER" id="PTHR11562">
    <property type="entry name" value="CATION EFFLUX PROTEIN/ ZINC TRANSPORTER"/>
    <property type="match status" value="1"/>
</dbReference>
<name>S0ETM2_CHTCT</name>
<evidence type="ECO:0000256" key="8">
    <source>
        <dbReference type="SAM" id="Phobius"/>
    </source>
</evidence>
<keyword evidence="4 8" id="KW-0812">Transmembrane</keyword>
<dbReference type="Proteomes" id="UP000014227">
    <property type="component" value="Chromosome I"/>
</dbReference>
<keyword evidence="12" id="KW-1185">Reference proteome</keyword>
<dbReference type="InterPro" id="IPR027469">
    <property type="entry name" value="Cation_efflux_TMD_sf"/>
</dbReference>
<evidence type="ECO:0000256" key="2">
    <source>
        <dbReference type="ARBA" id="ARBA00008873"/>
    </source>
</evidence>
<keyword evidence="5 8" id="KW-1133">Transmembrane helix</keyword>
<evidence type="ECO:0000256" key="4">
    <source>
        <dbReference type="ARBA" id="ARBA00022692"/>
    </source>
</evidence>
<proteinExistence type="inferred from homology"/>
<dbReference type="Gene3D" id="3.30.70.1350">
    <property type="entry name" value="Cation efflux protein, cytoplasmic domain"/>
    <property type="match status" value="1"/>
</dbReference>
<feature type="domain" description="Cation efflux protein cytoplasmic" evidence="10">
    <location>
        <begin position="216"/>
        <end position="291"/>
    </location>
</feature>
<dbReference type="Gene3D" id="1.20.1510.10">
    <property type="entry name" value="Cation efflux protein transmembrane domain"/>
    <property type="match status" value="1"/>
</dbReference>
<evidence type="ECO:0000256" key="7">
    <source>
        <dbReference type="ARBA" id="ARBA00023136"/>
    </source>
</evidence>
<dbReference type="InParanoid" id="S0ETM2"/>
<feature type="transmembrane region" description="Helical" evidence="8">
    <location>
        <begin position="183"/>
        <end position="204"/>
    </location>
</feature>
<dbReference type="eggNOG" id="COG1230">
    <property type="taxonomic scope" value="Bacteria"/>
</dbReference>
<feature type="transmembrane region" description="Helical" evidence="8">
    <location>
        <begin position="155"/>
        <end position="177"/>
    </location>
</feature>
<dbReference type="OrthoDB" id="9809646at2"/>
<evidence type="ECO:0000256" key="6">
    <source>
        <dbReference type="ARBA" id="ARBA00023065"/>
    </source>
</evidence>
<reference evidence="12" key="1">
    <citation type="submission" date="2013-03" db="EMBL/GenBank/DDBJ databases">
        <title>Genome sequence of Chthonomonas calidirosea, the first sequenced genome from the Armatimonadetes phylum (formally candidate division OP10).</title>
        <authorList>
            <person name="Lee K.C.Y."/>
            <person name="Morgan X.C."/>
            <person name="Dunfield P.F."/>
            <person name="Tamas I."/>
            <person name="Houghton K.M."/>
            <person name="Vyssotski M."/>
            <person name="Ryan J.L.J."/>
            <person name="Lagutin K."/>
            <person name="McDonald I.R."/>
            <person name="Stott M.B."/>
        </authorList>
    </citation>
    <scope>NUCLEOTIDE SEQUENCE [LARGE SCALE GENOMIC DNA]</scope>
    <source>
        <strain evidence="12">DSM 23976 / ICMP 18418 / T49</strain>
    </source>
</reference>
<comment type="similarity">
    <text evidence="2">Belongs to the cation diffusion facilitator (CDF) transporter (TC 2.A.4) family. SLC30A subfamily.</text>
</comment>
<evidence type="ECO:0000256" key="3">
    <source>
        <dbReference type="ARBA" id="ARBA00022448"/>
    </source>
</evidence>
<dbReference type="InterPro" id="IPR050681">
    <property type="entry name" value="CDF/SLC30A"/>
</dbReference>
<dbReference type="PATRIC" id="fig|1303518.3.peg.721"/>
<dbReference type="FunCoup" id="S0ETM2">
    <property type="interactions" value="257"/>
</dbReference>
<feature type="domain" description="Cation efflux protein transmembrane" evidence="9">
    <location>
        <begin position="23"/>
        <end position="212"/>
    </location>
</feature>